<dbReference type="InterPro" id="IPR050693">
    <property type="entry name" value="Hsp70_NEF-Inhibitors"/>
</dbReference>
<dbReference type="Proteomes" id="UP001165065">
    <property type="component" value="Unassembled WGS sequence"/>
</dbReference>
<dbReference type="InterPro" id="IPR011989">
    <property type="entry name" value="ARM-like"/>
</dbReference>
<dbReference type="PANTHER" id="PTHR19316">
    <property type="entry name" value="PROTEIN FOLDING REGULATOR"/>
    <property type="match status" value="1"/>
</dbReference>
<sequence>MADSDQFQWLGLLKWSLQYQDGTRDTEWTEMSEEKKSFLEKVMSEGVVDEIVRMKQILIQFLRFLASATSSSAPILEAIAALEEKNKNKSLPSTTPTEDELLDLLDELRDIVEHIDYALTFGQMNGLPFLLSAAGAGNVVPISVRASCLGLLATCSQNNPRVQDMGLDCGAVEKLPQIYDGEVGLRAKSLQALSAFVRGHAKNEEKFYGCPDAIRVVREGMKATGAVFRRAVFFLRSLLTDDTAKAENCKEWEGCIDAVIAHARDSEEVDIREICQGILFGLVNKGGRFATLIYERAQQIKDASKCALERSRSDPETKDECTTWMGIMQAIKLRVEQGGGVGGAAGAGRVEGEAGAGGAERETPLMLAANPNPNE</sequence>
<accession>A0A9W7L6U1</accession>
<dbReference type="PANTHER" id="PTHR19316:SF18">
    <property type="entry name" value="HSP70-BINDING PROTEIN 1"/>
    <property type="match status" value="1"/>
</dbReference>
<evidence type="ECO:0008006" key="4">
    <source>
        <dbReference type="Google" id="ProtNLM"/>
    </source>
</evidence>
<dbReference type="Gene3D" id="1.25.10.10">
    <property type="entry name" value="Leucine-rich Repeat Variant"/>
    <property type="match status" value="1"/>
</dbReference>
<evidence type="ECO:0000313" key="2">
    <source>
        <dbReference type="EMBL" id="GMI34517.1"/>
    </source>
</evidence>
<dbReference type="AlphaFoldDB" id="A0A9W7L6U1"/>
<keyword evidence="3" id="KW-1185">Reference proteome</keyword>
<dbReference type="EMBL" id="BRYA01000044">
    <property type="protein sequence ID" value="GMI34517.1"/>
    <property type="molecule type" value="Genomic_DNA"/>
</dbReference>
<organism evidence="2 3">
    <name type="scientific">Triparma columacea</name>
    <dbReference type="NCBI Taxonomy" id="722753"/>
    <lineage>
        <taxon>Eukaryota</taxon>
        <taxon>Sar</taxon>
        <taxon>Stramenopiles</taxon>
        <taxon>Ochrophyta</taxon>
        <taxon>Bolidophyceae</taxon>
        <taxon>Parmales</taxon>
        <taxon>Triparmaceae</taxon>
        <taxon>Triparma</taxon>
    </lineage>
</organism>
<evidence type="ECO:0000313" key="3">
    <source>
        <dbReference type="Proteomes" id="UP001165065"/>
    </source>
</evidence>
<name>A0A9W7L6U1_9STRA</name>
<comment type="caution">
    <text evidence="2">The sequence shown here is derived from an EMBL/GenBank/DDBJ whole genome shotgun (WGS) entry which is preliminary data.</text>
</comment>
<dbReference type="SUPFAM" id="SSF48371">
    <property type="entry name" value="ARM repeat"/>
    <property type="match status" value="1"/>
</dbReference>
<gene>
    <name evidence="2" type="ORF">TrCOL_g1267</name>
</gene>
<proteinExistence type="predicted"/>
<dbReference type="InterPro" id="IPR016024">
    <property type="entry name" value="ARM-type_fold"/>
</dbReference>
<reference evidence="3" key="1">
    <citation type="journal article" date="2023" name="Commun. Biol.">
        <title>Genome analysis of Parmales, the sister group of diatoms, reveals the evolutionary specialization of diatoms from phago-mixotrophs to photoautotrophs.</title>
        <authorList>
            <person name="Ban H."/>
            <person name="Sato S."/>
            <person name="Yoshikawa S."/>
            <person name="Yamada K."/>
            <person name="Nakamura Y."/>
            <person name="Ichinomiya M."/>
            <person name="Sato N."/>
            <person name="Blanc-Mathieu R."/>
            <person name="Endo H."/>
            <person name="Kuwata A."/>
            <person name="Ogata H."/>
        </authorList>
    </citation>
    <scope>NUCLEOTIDE SEQUENCE [LARGE SCALE GENOMIC DNA]</scope>
</reference>
<dbReference type="GO" id="GO:0005783">
    <property type="term" value="C:endoplasmic reticulum"/>
    <property type="evidence" value="ECO:0007669"/>
    <property type="project" value="TreeGrafter"/>
</dbReference>
<dbReference type="OrthoDB" id="10250458at2759"/>
<dbReference type="GO" id="GO:0000774">
    <property type="term" value="F:adenyl-nucleotide exchange factor activity"/>
    <property type="evidence" value="ECO:0007669"/>
    <property type="project" value="TreeGrafter"/>
</dbReference>
<protein>
    <recommendedName>
        <fullName evidence="4">Nucleotide exchange factor Fes1 domain-containing protein</fullName>
    </recommendedName>
</protein>
<evidence type="ECO:0000256" key="1">
    <source>
        <dbReference type="SAM" id="MobiDB-lite"/>
    </source>
</evidence>
<feature type="region of interest" description="Disordered" evidence="1">
    <location>
        <begin position="340"/>
        <end position="375"/>
    </location>
</feature>